<proteinExistence type="predicted"/>
<dbReference type="EMBL" id="BAAAOR010000037">
    <property type="protein sequence ID" value="GAA1540115.1"/>
    <property type="molecule type" value="Genomic_DNA"/>
</dbReference>
<organism evidence="2 3">
    <name type="scientific">Nocardioides humi</name>
    <dbReference type="NCBI Taxonomy" id="449461"/>
    <lineage>
        <taxon>Bacteria</taxon>
        <taxon>Bacillati</taxon>
        <taxon>Actinomycetota</taxon>
        <taxon>Actinomycetes</taxon>
        <taxon>Propionibacteriales</taxon>
        <taxon>Nocardioidaceae</taxon>
        <taxon>Nocardioides</taxon>
    </lineage>
</organism>
<evidence type="ECO:0000256" key="1">
    <source>
        <dbReference type="SAM" id="SignalP"/>
    </source>
</evidence>
<dbReference type="PROSITE" id="PS51318">
    <property type="entry name" value="TAT"/>
    <property type="match status" value="1"/>
</dbReference>
<comment type="caution">
    <text evidence="2">The sequence shown here is derived from an EMBL/GenBank/DDBJ whole genome shotgun (WGS) entry which is preliminary data.</text>
</comment>
<gene>
    <name evidence="2" type="ORF">GCM10009788_48690</name>
</gene>
<evidence type="ECO:0000313" key="2">
    <source>
        <dbReference type="EMBL" id="GAA1540115.1"/>
    </source>
</evidence>
<dbReference type="Proteomes" id="UP001500842">
    <property type="component" value="Unassembled WGS sequence"/>
</dbReference>
<dbReference type="RefSeq" id="WP_141004433.1">
    <property type="nucleotide sequence ID" value="NZ_BAAAOR010000037.1"/>
</dbReference>
<name>A0ABN2BFR4_9ACTN</name>
<dbReference type="InterPro" id="IPR006311">
    <property type="entry name" value="TAT_signal"/>
</dbReference>
<reference evidence="2 3" key="1">
    <citation type="journal article" date="2019" name="Int. J. Syst. Evol. Microbiol.">
        <title>The Global Catalogue of Microorganisms (GCM) 10K type strain sequencing project: providing services to taxonomists for standard genome sequencing and annotation.</title>
        <authorList>
            <consortium name="The Broad Institute Genomics Platform"/>
            <consortium name="The Broad Institute Genome Sequencing Center for Infectious Disease"/>
            <person name="Wu L."/>
            <person name="Ma J."/>
        </authorList>
    </citation>
    <scope>NUCLEOTIDE SEQUENCE [LARGE SCALE GENOMIC DNA]</scope>
    <source>
        <strain evidence="2 3">JCM 14942</strain>
    </source>
</reference>
<evidence type="ECO:0000313" key="3">
    <source>
        <dbReference type="Proteomes" id="UP001500842"/>
    </source>
</evidence>
<keyword evidence="3" id="KW-1185">Reference proteome</keyword>
<feature type="chain" id="PRO_5047478066" evidence="1">
    <location>
        <begin position="33"/>
        <end position="333"/>
    </location>
</feature>
<sequence length="333" mass="33178">MKRLLFRRSAVGLALGALAATGLASVPSPAQAAVSNAWVNVYADVHDDAGGSCVATPTGSSPSDVAWSDNGLTVTHSYAETGTVTAPGNDVTTMSSSATSSVSSTPLGAAPATIKATGSVSASAVPNTPATVCDGHASASTDVDGDFVLPQPMWATVTVTGTGTGGAYTGGYVEIDLPDGSLYLQATKRSQGTVTALLPAGSVGVSVETWIDAYGGEAGRNTGSFAISANIDLQPVGAGSAVSGKGKAYAQFGARDCATGNISAAITKKAKKKAKQVLVKVNGAKVAKLKGKKLKKRTLVLPAAPGSAAEVTATIKLKNGKKVTVTRSYLACS</sequence>
<protein>
    <submittedName>
        <fullName evidence="2">Uncharacterized protein</fullName>
    </submittedName>
</protein>
<accession>A0ABN2BFR4</accession>
<keyword evidence="1" id="KW-0732">Signal</keyword>
<feature type="signal peptide" evidence="1">
    <location>
        <begin position="1"/>
        <end position="32"/>
    </location>
</feature>